<keyword evidence="5" id="KW-1185">Reference proteome</keyword>
<keyword evidence="2" id="KW-0732">Signal</keyword>
<reference evidence="4 5" key="1">
    <citation type="submission" date="2023-03" db="EMBL/GenBank/DDBJ databases">
        <title>Mating type loci evolution in Malassezia.</title>
        <authorList>
            <person name="Coelho M.A."/>
        </authorList>
    </citation>
    <scope>NUCLEOTIDE SEQUENCE [LARGE SCALE GENOMIC DNA]</scope>
    <source>
        <strain evidence="4 5">CBS 9725</strain>
    </source>
</reference>
<dbReference type="EMBL" id="CP119947">
    <property type="protein sequence ID" value="WFD00449.1"/>
    <property type="molecule type" value="Genomic_DNA"/>
</dbReference>
<feature type="chain" id="PRO_5042611570" description="Cytochrome c oxidase assembly factor 3 mitochondrial coiled-coil domain-containing protein" evidence="2">
    <location>
        <begin position="17"/>
        <end position="101"/>
    </location>
</feature>
<dbReference type="Proteomes" id="UP001219567">
    <property type="component" value="Chromosome 5"/>
</dbReference>
<proteinExistence type="predicted"/>
<dbReference type="InterPro" id="IPR018628">
    <property type="entry name" value="Coa3_CC"/>
</dbReference>
<evidence type="ECO:0000313" key="5">
    <source>
        <dbReference type="Proteomes" id="UP001219567"/>
    </source>
</evidence>
<protein>
    <recommendedName>
        <fullName evidence="3">Cytochrome c oxidase assembly factor 3 mitochondrial coiled-coil domain-containing protein</fullName>
    </recommendedName>
</protein>
<evidence type="ECO:0000256" key="1">
    <source>
        <dbReference type="SAM" id="MobiDB-lite"/>
    </source>
</evidence>
<organism evidence="4 5">
    <name type="scientific">Malassezia yamatoensis</name>
    <dbReference type="NCBI Taxonomy" id="253288"/>
    <lineage>
        <taxon>Eukaryota</taxon>
        <taxon>Fungi</taxon>
        <taxon>Dikarya</taxon>
        <taxon>Basidiomycota</taxon>
        <taxon>Ustilaginomycotina</taxon>
        <taxon>Malasseziomycetes</taxon>
        <taxon>Malasseziales</taxon>
        <taxon>Malasseziaceae</taxon>
        <taxon>Malassezia</taxon>
    </lineage>
</organism>
<sequence>MLTFLALCAFVGSVYAYSIVSVEQDDFSDIESIRVLPEDPEAPSEQNKVTIVPSGPESGAHPPTELKPASPAGSISDPPAIAYKESSRILGVAPTMNHKAI</sequence>
<dbReference type="Pfam" id="PF09813">
    <property type="entry name" value="Coa3_cc"/>
    <property type="match status" value="1"/>
</dbReference>
<feature type="domain" description="Cytochrome c oxidase assembly factor 3 mitochondrial coiled-coil" evidence="3">
    <location>
        <begin position="2"/>
        <end position="29"/>
    </location>
</feature>
<gene>
    <name evidence="4" type="ORF">MYAM1_003198</name>
</gene>
<feature type="region of interest" description="Disordered" evidence="1">
    <location>
        <begin position="37"/>
        <end position="79"/>
    </location>
</feature>
<evidence type="ECO:0000256" key="2">
    <source>
        <dbReference type="SAM" id="SignalP"/>
    </source>
</evidence>
<dbReference type="AlphaFoldDB" id="A0AAJ5YW99"/>
<evidence type="ECO:0000313" key="4">
    <source>
        <dbReference type="EMBL" id="WFD00449.1"/>
    </source>
</evidence>
<feature type="signal peptide" evidence="2">
    <location>
        <begin position="1"/>
        <end position="16"/>
    </location>
</feature>
<accession>A0AAJ5YW99</accession>
<evidence type="ECO:0000259" key="3">
    <source>
        <dbReference type="Pfam" id="PF09813"/>
    </source>
</evidence>
<name>A0AAJ5YW99_9BASI</name>